<gene>
    <name evidence="2" type="ORF">XBW1_3785</name>
</gene>
<name>A0A0B6XD75_XENBV</name>
<dbReference type="PANTHER" id="PTHR30015:SF7">
    <property type="entry name" value="TYPE IV METHYL-DIRECTED RESTRICTION ENZYME ECOKMRR"/>
    <property type="match status" value="1"/>
</dbReference>
<reference evidence="2 3" key="1">
    <citation type="submission" date="2014-02" db="EMBL/GenBank/DDBJ databases">
        <authorList>
            <person name="Genoscope - CEA"/>
        </authorList>
    </citation>
    <scope>NUCLEOTIDE SEQUENCE [LARGE SCALE GENOMIC DNA]</scope>
    <source>
        <strain evidence="2 3">CS03</strain>
    </source>
</reference>
<dbReference type="Gene3D" id="3.40.1350.10">
    <property type="match status" value="1"/>
</dbReference>
<dbReference type="InterPro" id="IPR011856">
    <property type="entry name" value="tRNA_endonuc-like_dom_sf"/>
</dbReference>
<dbReference type="InterPro" id="IPR007560">
    <property type="entry name" value="Restrct_endonuc_IV_Mrr"/>
</dbReference>
<keyword evidence="2" id="KW-0255">Endonuclease</keyword>
<dbReference type="GO" id="GO:0003677">
    <property type="term" value="F:DNA binding"/>
    <property type="evidence" value="ECO:0007669"/>
    <property type="project" value="InterPro"/>
</dbReference>
<accession>A0A0B6XD75</accession>
<dbReference type="GO" id="GO:0015666">
    <property type="term" value="F:restriction endodeoxyribonuclease activity"/>
    <property type="evidence" value="ECO:0007669"/>
    <property type="project" value="TreeGrafter"/>
</dbReference>
<dbReference type="KEGG" id="xbv:XBW1_3785"/>
<dbReference type="InterPro" id="IPR052906">
    <property type="entry name" value="Type_IV_Methyl-Rstrct_Enzyme"/>
</dbReference>
<dbReference type="AlphaFoldDB" id="A0A0B6XD75"/>
<sequence>MNYLRKINPYVFEELLLLAFKNQGFKIQRNKSYSGDGGLDGKVWIDGRCFLIQAKRYGQAINSQHVEEFGKLLQKIKCEGFFIHTGRTGEKSVYQCHRYTAIHMISGNKLLDLFSI</sequence>
<feature type="domain" description="Restriction endonuclease type IV Mrr" evidence="1">
    <location>
        <begin position="4"/>
        <end position="113"/>
    </location>
</feature>
<evidence type="ECO:0000313" key="3">
    <source>
        <dbReference type="Proteomes" id="UP000032930"/>
    </source>
</evidence>
<dbReference type="PANTHER" id="PTHR30015">
    <property type="entry name" value="MRR RESTRICTION SYSTEM PROTEIN"/>
    <property type="match status" value="1"/>
</dbReference>
<dbReference type="RefSeq" id="WP_155399162.1">
    <property type="nucleotide sequence ID" value="NZ_CAWMEF010000001.1"/>
</dbReference>
<keyword evidence="2" id="KW-0540">Nuclease</keyword>
<proteinExistence type="predicted"/>
<dbReference type="Pfam" id="PF04471">
    <property type="entry name" value="Mrr_cat"/>
    <property type="match status" value="1"/>
</dbReference>
<evidence type="ECO:0000259" key="1">
    <source>
        <dbReference type="Pfam" id="PF04471"/>
    </source>
</evidence>
<dbReference type="SUPFAM" id="SSF52980">
    <property type="entry name" value="Restriction endonuclease-like"/>
    <property type="match status" value="1"/>
</dbReference>
<dbReference type="Proteomes" id="UP000032930">
    <property type="component" value="Chromosome"/>
</dbReference>
<dbReference type="GO" id="GO:0009307">
    <property type="term" value="P:DNA restriction-modification system"/>
    <property type="evidence" value="ECO:0007669"/>
    <property type="project" value="InterPro"/>
</dbReference>
<keyword evidence="2" id="KW-0378">Hydrolase</keyword>
<protein>
    <submittedName>
        <fullName evidence="2">Restriction endonuclease</fullName>
    </submittedName>
</protein>
<dbReference type="InterPro" id="IPR011335">
    <property type="entry name" value="Restrct_endonuc-II-like"/>
</dbReference>
<dbReference type="EMBL" id="FO818637">
    <property type="protein sequence ID" value="CDM91141.1"/>
    <property type="molecule type" value="Genomic_DNA"/>
</dbReference>
<organism evidence="2 3">
    <name type="scientific">Xenorhabdus bovienii</name>
    <name type="common">Xenorhabdus nematophila subsp. bovienii</name>
    <dbReference type="NCBI Taxonomy" id="40576"/>
    <lineage>
        <taxon>Bacteria</taxon>
        <taxon>Pseudomonadati</taxon>
        <taxon>Pseudomonadota</taxon>
        <taxon>Gammaproteobacteria</taxon>
        <taxon>Enterobacterales</taxon>
        <taxon>Morganellaceae</taxon>
        <taxon>Xenorhabdus</taxon>
    </lineage>
</organism>
<evidence type="ECO:0000313" key="2">
    <source>
        <dbReference type="EMBL" id="CDM91141.1"/>
    </source>
</evidence>